<keyword evidence="1" id="KW-0472">Membrane</keyword>
<dbReference type="OrthoDB" id="9869574at2"/>
<reference evidence="2 3" key="1">
    <citation type="submission" date="2018-04" db="EMBL/GenBank/DDBJ databases">
        <title>Genomic Encyclopedia of Archaeal and Bacterial Type Strains, Phase II (KMG-II): from individual species to whole genera.</title>
        <authorList>
            <person name="Goeker M."/>
        </authorList>
    </citation>
    <scope>NUCLEOTIDE SEQUENCE [LARGE SCALE GENOMIC DNA]</scope>
    <source>
        <strain evidence="2 3">DSM 25731</strain>
    </source>
</reference>
<dbReference type="Proteomes" id="UP000244090">
    <property type="component" value="Unassembled WGS sequence"/>
</dbReference>
<protein>
    <submittedName>
        <fullName evidence="2">Uncharacterized protein</fullName>
    </submittedName>
</protein>
<accession>A0A2T6C3G0</accession>
<comment type="caution">
    <text evidence="2">The sequence shown here is derived from an EMBL/GenBank/DDBJ whole genome shotgun (WGS) entry which is preliminary data.</text>
</comment>
<evidence type="ECO:0000313" key="3">
    <source>
        <dbReference type="Proteomes" id="UP000244090"/>
    </source>
</evidence>
<name>A0A2T6C3G0_9FLAO</name>
<dbReference type="RefSeq" id="WP_108113845.1">
    <property type="nucleotide sequence ID" value="NZ_QBKT01000002.1"/>
</dbReference>
<keyword evidence="1" id="KW-0812">Transmembrane</keyword>
<keyword evidence="3" id="KW-1185">Reference proteome</keyword>
<organism evidence="2 3">
    <name type="scientific">Kordia periserrulae</name>
    <dbReference type="NCBI Taxonomy" id="701523"/>
    <lineage>
        <taxon>Bacteria</taxon>
        <taxon>Pseudomonadati</taxon>
        <taxon>Bacteroidota</taxon>
        <taxon>Flavobacteriia</taxon>
        <taxon>Flavobacteriales</taxon>
        <taxon>Flavobacteriaceae</taxon>
        <taxon>Kordia</taxon>
    </lineage>
</organism>
<proteinExistence type="predicted"/>
<evidence type="ECO:0000313" key="2">
    <source>
        <dbReference type="EMBL" id="PTX62866.1"/>
    </source>
</evidence>
<dbReference type="EMBL" id="QBKT01000002">
    <property type="protein sequence ID" value="PTX62866.1"/>
    <property type="molecule type" value="Genomic_DNA"/>
</dbReference>
<gene>
    <name evidence="2" type="ORF">C8N46_102266</name>
</gene>
<feature type="transmembrane region" description="Helical" evidence="1">
    <location>
        <begin position="70"/>
        <end position="92"/>
    </location>
</feature>
<evidence type="ECO:0000256" key="1">
    <source>
        <dbReference type="SAM" id="Phobius"/>
    </source>
</evidence>
<dbReference type="AlphaFoldDB" id="A0A2T6C3G0"/>
<keyword evidence="1" id="KW-1133">Transmembrane helix</keyword>
<sequence length="105" mass="12672">MFGGSGAAFHVFDDLKRTMKRRAKRNAFDPKKRYYKDDGIQQSFPEITSQMRQKIRMQMLQQRKEYRRKLLIRLSIFSVIFGIIAYYLLFVVEITDAFWRLFTFG</sequence>